<keyword evidence="1 5" id="KW-1003">Cell membrane</keyword>
<dbReference type="InterPro" id="IPR020823">
    <property type="entry name" value="Cell_div_FtsA"/>
</dbReference>
<protein>
    <recommendedName>
        <fullName evidence="5 6">Cell division protein FtsA</fullName>
    </recommendedName>
</protein>
<reference evidence="8 9" key="1">
    <citation type="submission" date="2020-10" db="EMBL/GenBank/DDBJ databases">
        <title>Campylobacter and Helicobacter PacBio genomes.</title>
        <authorList>
            <person name="Lane C."/>
        </authorList>
    </citation>
    <scope>NUCLEOTIDE SEQUENCE [LARGE SCALE GENOMIC DNA]</scope>
    <source>
        <strain evidence="8 9">2010D-8469</strain>
    </source>
</reference>
<name>A0ABX6U024_9BACT</name>
<dbReference type="SUPFAM" id="SSF53067">
    <property type="entry name" value="Actin-like ATPase domain"/>
    <property type="match status" value="2"/>
</dbReference>
<comment type="subunit">
    <text evidence="5">Self-interacts. Interacts with FtsZ.</text>
</comment>
<dbReference type="SMART" id="SM00842">
    <property type="entry name" value="FtsA"/>
    <property type="match status" value="1"/>
</dbReference>
<dbReference type="Pfam" id="PF14450">
    <property type="entry name" value="FtsA"/>
    <property type="match status" value="2"/>
</dbReference>
<keyword evidence="9" id="KW-1185">Reference proteome</keyword>
<comment type="function">
    <text evidence="5 6">Cell division protein that is involved in the assembly of the Z ring. May serve as a membrane anchor for the Z ring.</text>
</comment>
<dbReference type="EMBL" id="CP063091">
    <property type="protein sequence ID" value="QOR05339.1"/>
    <property type="molecule type" value="Genomic_DNA"/>
</dbReference>
<dbReference type="Gene3D" id="3.30.1490.110">
    <property type="match status" value="1"/>
</dbReference>
<dbReference type="Proteomes" id="UP000594874">
    <property type="component" value="Chromosome"/>
</dbReference>
<dbReference type="NCBIfam" id="TIGR01174">
    <property type="entry name" value="ftsA"/>
    <property type="match status" value="1"/>
</dbReference>
<dbReference type="PIRSF" id="PIRSF003101">
    <property type="entry name" value="FtsA"/>
    <property type="match status" value="1"/>
</dbReference>
<gene>
    <name evidence="5 8" type="primary">ftsA</name>
    <name evidence="8" type="ORF">A0071_09035</name>
</gene>
<keyword evidence="4 5" id="KW-0131">Cell cycle</keyword>
<dbReference type="InterPro" id="IPR003494">
    <property type="entry name" value="SHS2_FtsA"/>
</dbReference>
<sequence>MILNILGIDLGSTQTCAIIAQKDEEGLKIIGFAKAKTNGVKKGAITNIELASKSIEEAVRSAEMMSGVHYDKVVVSISGAYTKSVDSVGVVNIPNHEIGIKEIHRAVSTAKHTANLPSGYEIIHVLPYNFKVNDLEHVDDPLGMSGNRLEVSTHIVISQESHIKNLKKAVELADLRVDNIVLSGYASAIACLDDSEKELGAVLIDMGGAICDMVVHMGNSIRYNDCLQIGSINITQDLSMALHTPLKEAEKIKLNYAALSQQPNSLIQIPSMGDERKVNEVSLDIISNVIYARAEETLMILAKILSENRYANTIGAGVVLTGGMTKLAGIDELAPSIFDNKSIRLATARKDLIMGFSEIFNDPENTCAIGLCLYGAGYFTPYELDSNEKLRYKGEIENFNHQIKSNSISQKEQQENEIKTDFFNQDLQENDTIALQQEQLDFKESKQKKTSMFSKVWNKIMNQF</sequence>
<dbReference type="HAMAP" id="MF_02033">
    <property type="entry name" value="FtsA"/>
    <property type="match status" value="1"/>
</dbReference>
<evidence type="ECO:0000256" key="3">
    <source>
        <dbReference type="ARBA" id="ARBA00023136"/>
    </source>
</evidence>
<dbReference type="RefSeq" id="WP_088245166.1">
    <property type="nucleotide sequence ID" value="NZ_CANQNV010000045.1"/>
</dbReference>
<dbReference type="PANTHER" id="PTHR32432:SF4">
    <property type="entry name" value="CELL DIVISION PROTEIN FTSA"/>
    <property type="match status" value="1"/>
</dbReference>
<evidence type="ECO:0000256" key="1">
    <source>
        <dbReference type="ARBA" id="ARBA00022475"/>
    </source>
</evidence>
<dbReference type="Gene3D" id="3.30.420.40">
    <property type="match status" value="2"/>
</dbReference>
<dbReference type="PANTHER" id="PTHR32432">
    <property type="entry name" value="CELL DIVISION PROTEIN FTSA-RELATED"/>
    <property type="match status" value="1"/>
</dbReference>
<evidence type="ECO:0000313" key="9">
    <source>
        <dbReference type="Proteomes" id="UP000594874"/>
    </source>
</evidence>
<evidence type="ECO:0000256" key="2">
    <source>
        <dbReference type="ARBA" id="ARBA00022618"/>
    </source>
</evidence>
<evidence type="ECO:0000256" key="5">
    <source>
        <dbReference type="HAMAP-Rule" id="MF_02033"/>
    </source>
</evidence>
<evidence type="ECO:0000313" key="8">
    <source>
        <dbReference type="EMBL" id="QOR05339.1"/>
    </source>
</evidence>
<evidence type="ECO:0000259" key="7">
    <source>
        <dbReference type="SMART" id="SM00842"/>
    </source>
</evidence>
<organism evidence="8 9">
    <name type="scientific">Campylobacter cuniculorum</name>
    <dbReference type="NCBI Taxonomy" id="374106"/>
    <lineage>
        <taxon>Bacteria</taxon>
        <taxon>Pseudomonadati</taxon>
        <taxon>Campylobacterota</taxon>
        <taxon>Epsilonproteobacteria</taxon>
        <taxon>Campylobacterales</taxon>
        <taxon>Campylobacteraceae</taxon>
        <taxon>Campylobacter</taxon>
    </lineage>
</organism>
<comment type="subcellular location">
    <subcellularLocation>
        <location evidence="5">Cell membrane</location>
        <topology evidence="5">Peripheral membrane protein</topology>
        <orientation evidence="5">Cytoplasmic side</orientation>
    </subcellularLocation>
    <text evidence="5">Localizes to the Z ring in an FtsZ-dependent manner. Targeted to the membrane through a conserved C-terminal amphipathic helix.</text>
</comment>
<proteinExistence type="inferred from homology"/>
<feature type="domain" description="SHS2" evidence="7">
    <location>
        <begin position="5"/>
        <end position="191"/>
    </location>
</feature>
<dbReference type="InterPro" id="IPR050696">
    <property type="entry name" value="FtsA/MreB"/>
</dbReference>
<keyword evidence="3 5" id="KW-0472">Membrane</keyword>
<accession>A0ABX6U024</accession>
<comment type="similarity">
    <text evidence="5 6">Belongs to the FtsA/MreB family.</text>
</comment>
<dbReference type="Pfam" id="PF02491">
    <property type="entry name" value="SHS2_FTSA"/>
    <property type="match status" value="1"/>
</dbReference>
<evidence type="ECO:0000256" key="4">
    <source>
        <dbReference type="ARBA" id="ARBA00023306"/>
    </source>
</evidence>
<evidence type="ECO:0000256" key="6">
    <source>
        <dbReference type="PIRNR" id="PIRNR003101"/>
    </source>
</evidence>
<keyword evidence="2 5" id="KW-0132">Cell division</keyword>
<dbReference type="InterPro" id="IPR043129">
    <property type="entry name" value="ATPase_NBD"/>
</dbReference>
<dbReference type="CDD" id="cd24048">
    <property type="entry name" value="ASKHA_NBD_FtsA"/>
    <property type="match status" value="1"/>
</dbReference>
<dbReference type="GO" id="GO:0051301">
    <property type="term" value="P:cell division"/>
    <property type="evidence" value="ECO:0007669"/>
    <property type="project" value="UniProtKB-KW"/>
</dbReference>